<protein>
    <recommendedName>
        <fullName evidence="4">Lipoprotein</fullName>
    </recommendedName>
</protein>
<organism evidence="2 3">
    <name type="scientific">Labilithrix luteola</name>
    <dbReference type="NCBI Taxonomy" id="1391654"/>
    <lineage>
        <taxon>Bacteria</taxon>
        <taxon>Pseudomonadati</taxon>
        <taxon>Myxococcota</taxon>
        <taxon>Polyangia</taxon>
        <taxon>Polyangiales</taxon>
        <taxon>Labilitrichaceae</taxon>
        <taxon>Labilithrix</taxon>
    </lineage>
</organism>
<evidence type="ECO:0008006" key="4">
    <source>
        <dbReference type="Google" id="ProtNLM"/>
    </source>
</evidence>
<evidence type="ECO:0000313" key="2">
    <source>
        <dbReference type="EMBL" id="AKV00019.1"/>
    </source>
</evidence>
<evidence type="ECO:0000256" key="1">
    <source>
        <dbReference type="SAM" id="MobiDB-lite"/>
    </source>
</evidence>
<evidence type="ECO:0000313" key="3">
    <source>
        <dbReference type="Proteomes" id="UP000064967"/>
    </source>
</evidence>
<accession>A0A0K1Q2M4</accession>
<name>A0A0K1Q2M4_9BACT</name>
<proteinExistence type="predicted"/>
<gene>
    <name evidence="2" type="ORF">AKJ09_06682</name>
</gene>
<feature type="compositionally biased region" description="Gly residues" evidence="1">
    <location>
        <begin position="49"/>
        <end position="74"/>
    </location>
</feature>
<dbReference type="Proteomes" id="UP000064967">
    <property type="component" value="Chromosome"/>
</dbReference>
<reference evidence="2 3" key="1">
    <citation type="submission" date="2015-08" db="EMBL/GenBank/DDBJ databases">
        <authorList>
            <person name="Babu N.S."/>
            <person name="Beckwith C.J."/>
            <person name="Beseler K.G."/>
            <person name="Brison A."/>
            <person name="Carone J.V."/>
            <person name="Caskin T.P."/>
            <person name="Diamond M."/>
            <person name="Durham M.E."/>
            <person name="Foxe J.M."/>
            <person name="Go M."/>
            <person name="Henderson B.A."/>
            <person name="Jones I.B."/>
            <person name="McGettigan J.A."/>
            <person name="Micheletti S.J."/>
            <person name="Nasrallah M.E."/>
            <person name="Ortiz D."/>
            <person name="Piller C.R."/>
            <person name="Privatt S.R."/>
            <person name="Schneider S.L."/>
            <person name="Sharp S."/>
            <person name="Smith T.C."/>
            <person name="Stanton J.D."/>
            <person name="Ullery H.E."/>
            <person name="Wilson R.J."/>
            <person name="Serrano M.G."/>
            <person name="Buck G."/>
            <person name="Lee V."/>
            <person name="Wang Y."/>
            <person name="Carvalho R."/>
            <person name="Voegtly L."/>
            <person name="Shi R."/>
            <person name="Duckworth R."/>
            <person name="Johnson A."/>
            <person name="Loviza R."/>
            <person name="Walstead R."/>
            <person name="Shah Z."/>
            <person name="Kiflezghi M."/>
            <person name="Wade K."/>
            <person name="Ball S.L."/>
            <person name="Bradley K.W."/>
            <person name="Asai D.J."/>
            <person name="Bowman C.A."/>
            <person name="Russell D.A."/>
            <person name="Pope W.H."/>
            <person name="Jacobs-Sera D."/>
            <person name="Hendrix R.W."/>
            <person name="Hatfull G.F."/>
        </authorList>
    </citation>
    <scope>NUCLEOTIDE SEQUENCE [LARGE SCALE GENOMIC DNA]</scope>
    <source>
        <strain evidence="2 3">DSM 27648</strain>
    </source>
</reference>
<dbReference type="PROSITE" id="PS51257">
    <property type="entry name" value="PROKAR_LIPOPROTEIN"/>
    <property type="match status" value="1"/>
</dbReference>
<feature type="region of interest" description="Disordered" evidence="1">
    <location>
        <begin position="33"/>
        <end position="75"/>
    </location>
</feature>
<dbReference type="RefSeq" id="WP_146651382.1">
    <property type="nucleotide sequence ID" value="NZ_CP012333.1"/>
</dbReference>
<dbReference type="STRING" id="1391654.AKJ09_06682"/>
<dbReference type="KEGG" id="llu:AKJ09_06682"/>
<dbReference type="EMBL" id="CP012333">
    <property type="protein sequence ID" value="AKV00019.1"/>
    <property type="molecule type" value="Genomic_DNA"/>
</dbReference>
<dbReference type="AlphaFoldDB" id="A0A0K1Q2M4"/>
<feature type="compositionally biased region" description="Polar residues" evidence="1">
    <location>
        <begin position="33"/>
        <end position="43"/>
    </location>
</feature>
<sequence length="139" mass="14028">MKFGFERAESAKGGHVARWAIAGALALVVACGSSSTGTGQSPLESADGGSDGGGSDAAAGDGGVTTGLPDGGGSVDTPIPTCGQCVPRAPECVDADTLRWFQVKCDTGACEYIPQDVTCDRSADPPSCQDGRCRIIYVR</sequence>
<keyword evidence="3" id="KW-1185">Reference proteome</keyword>